<dbReference type="Proteomes" id="UP000028725">
    <property type="component" value="Unassembled WGS sequence"/>
</dbReference>
<feature type="transmembrane region" description="Helical" evidence="3">
    <location>
        <begin position="133"/>
        <end position="154"/>
    </location>
</feature>
<feature type="repeat" description="TPR" evidence="1">
    <location>
        <begin position="338"/>
        <end position="371"/>
    </location>
</feature>
<dbReference type="Pfam" id="PF13432">
    <property type="entry name" value="TPR_16"/>
    <property type="match status" value="1"/>
</dbReference>
<feature type="repeat" description="TPR" evidence="1">
    <location>
        <begin position="270"/>
        <end position="303"/>
    </location>
</feature>
<accession>A0A085WJ46</accession>
<feature type="compositionally biased region" description="Pro residues" evidence="2">
    <location>
        <begin position="1"/>
        <end position="14"/>
    </location>
</feature>
<evidence type="ECO:0000313" key="5">
    <source>
        <dbReference type="Proteomes" id="UP000028725"/>
    </source>
</evidence>
<dbReference type="STRING" id="394096.DB31_8192"/>
<dbReference type="SUPFAM" id="SSF48452">
    <property type="entry name" value="TPR-like"/>
    <property type="match status" value="1"/>
</dbReference>
<feature type="compositionally biased region" description="Low complexity" evidence="2">
    <location>
        <begin position="15"/>
        <end position="33"/>
    </location>
</feature>
<dbReference type="InterPro" id="IPR019734">
    <property type="entry name" value="TPR_rpt"/>
</dbReference>
<dbReference type="PANTHER" id="PTHR12558">
    <property type="entry name" value="CELL DIVISION CYCLE 16,23,27"/>
    <property type="match status" value="1"/>
</dbReference>
<dbReference type="InterPro" id="IPR011990">
    <property type="entry name" value="TPR-like_helical_dom_sf"/>
</dbReference>
<dbReference type="Gene3D" id="1.25.40.10">
    <property type="entry name" value="Tetratricopeptide repeat domain"/>
    <property type="match status" value="1"/>
</dbReference>
<evidence type="ECO:0000256" key="2">
    <source>
        <dbReference type="SAM" id="MobiDB-lite"/>
    </source>
</evidence>
<feature type="repeat" description="TPR" evidence="1">
    <location>
        <begin position="304"/>
        <end position="337"/>
    </location>
</feature>
<keyword evidence="3" id="KW-0812">Transmembrane</keyword>
<protein>
    <submittedName>
        <fullName evidence="4">Uncharacterized protein</fullName>
    </submittedName>
</protein>
<keyword evidence="1" id="KW-0802">TPR repeat</keyword>
<dbReference type="AlphaFoldDB" id="A0A085WJ46"/>
<dbReference type="PANTHER" id="PTHR12558:SF13">
    <property type="entry name" value="CELL DIVISION CYCLE PROTEIN 27 HOMOLOG"/>
    <property type="match status" value="1"/>
</dbReference>
<feature type="region of interest" description="Disordered" evidence="2">
    <location>
        <begin position="184"/>
        <end position="238"/>
    </location>
</feature>
<sequence>MSTPPPVTAAPSPEPAVQAPPSASPQPSAQVLPPAAPGSREWRLRQPSGNTFTFKDLTTLQKWIVERKVARDDEISLTGETWKRLGDIAELATFFQVVDEAQRAVVLQAQLGMTPGTAAPLESAPAARKGSKLPVVLVALLALLGVGALGYYYLVVMPRPEDEALRAEATARLEAERLEKERQAQIRATQAAAEAQLRADAGSTPAPSEDGGVLAGTPGTGDGGTSEDAGTAQDAGTSVDAGTALDAGLVDAGVATDGGAVKRPAPVRDFDYWVAQGDRLRERERPQQALDAYAEAAEMEPDRAEPYAGRGFAYLDLGEPRQAETEFKESLKINPNYGDAIMGLAETYRSQGKKAEAIRYYERYLAVLPNGPEAAVARTAIERLKE</sequence>
<gene>
    <name evidence="4" type="ORF">DB31_8192</name>
</gene>
<dbReference type="PROSITE" id="PS50005">
    <property type="entry name" value="TPR"/>
    <property type="match status" value="3"/>
</dbReference>
<dbReference type="EMBL" id="JMCB01000007">
    <property type="protein sequence ID" value="KFE67709.1"/>
    <property type="molecule type" value="Genomic_DNA"/>
</dbReference>
<organism evidence="4 5">
    <name type="scientific">Hyalangium minutum</name>
    <dbReference type="NCBI Taxonomy" id="394096"/>
    <lineage>
        <taxon>Bacteria</taxon>
        <taxon>Pseudomonadati</taxon>
        <taxon>Myxococcota</taxon>
        <taxon>Myxococcia</taxon>
        <taxon>Myxococcales</taxon>
        <taxon>Cystobacterineae</taxon>
        <taxon>Archangiaceae</taxon>
        <taxon>Hyalangium</taxon>
    </lineage>
</organism>
<comment type="caution">
    <text evidence="4">The sequence shown here is derived from an EMBL/GenBank/DDBJ whole genome shotgun (WGS) entry which is preliminary data.</text>
</comment>
<evidence type="ECO:0000256" key="3">
    <source>
        <dbReference type="SAM" id="Phobius"/>
    </source>
</evidence>
<evidence type="ECO:0000313" key="4">
    <source>
        <dbReference type="EMBL" id="KFE67709.1"/>
    </source>
</evidence>
<dbReference type="SMART" id="SM00028">
    <property type="entry name" value="TPR"/>
    <property type="match status" value="3"/>
</dbReference>
<proteinExistence type="predicted"/>
<evidence type="ECO:0000256" key="1">
    <source>
        <dbReference type="PROSITE-ProRule" id="PRU00339"/>
    </source>
</evidence>
<feature type="compositionally biased region" description="Low complexity" evidence="2">
    <location>
        <begin position="185"/>
        <end position="201"/>
    </location>
</feature>
<name>A0A085WJ46_9BACT</name>
<reference evidence="4 5" key="1">
    <citation type="submission" date="2014-04" db="EMBL/GenBank/DDBJ databases">
        <title>Genome assembly of Hyalangium minutum DSM 14724.</title>
        <authorList>
            <person name="Sharma G."/>
            <person name="Subramanian S."/>
        </authorList>
    </citation>
    <scope>NUCLEOTIDE SEQUENCE [LARGE SCALE GENOMIC DNA]</scope>
    <source>
        <strain evidence="4 5">DSM 14724</strain>
    </source>
</reference>
<keyword evidence="3" id="KW-0472">Membrane</keyword>
<feature type="region of interest" description="Disordered" evidence="2">
    <location>
        <begin position="1"/>
        <end position="46"/>
    </location>
</feature>
<keyword evidence="5" id="KW-1185">Reference proteome</keyword>
<keyword evidence="3" id="KW-1133">Transmembrane helix</keyword>